<evidence type="ECO:0000313" key="3">
    <source>
        <dbReference type="EMBL" id="KKN87813.1"/>
    </source>
</evidence>
<evidence type="ECO:0000259" key="2">
    <source>
        <dbReference type="Pfam" id="PF03061"/>
    </source>
</evidence>
<dbReference type="CDD" id="cd03443">
    <property type="entry name" value="PaaI_thioesterase"/>
    <property type="match status" value="1"/>
</dbReference>
<dbReference type="Gene3D" id="3.10.129.10">
    <property type="entry name" value="Hotdog Thioesterase"/>
    <property type="match status" value="1"/>
</dbReference>
<dbReference type="InterPro" id="IPR003736">
    <property type="entry name" value="PAAI_dom"/>
</dbReference>
<keyword evidence="1" id="KW-0378">Hydrolase</keyword>
<dbReference type="EMBL" id="LAZR01000134">
    <property type="protein sequence ID" value="KKN87813.1"/>
    <property type="molecule type" value="Genomic_DNA"/>
</dbReference>
<dbReference type="InterPro" id="IPR029069">
    <property type="entry name" value="HotDog_dom_sf"/>
</dbReference>
<sequence length="133" mass="14886">MKLSDIQARCDRVPFFRHLGFSVTEANDTHFVARMPFEQRHIGNPVLDTYHGGIIASFMEIIASLTVLDDLESPPPKPINLTVDYLRPGLPGTLNTRATVSRKGRRMASVETIAWLEDEGKPVAKGLFHFLLV</sequence>
<dbReference type="GO" id="GO:0016787">
    <property type="term" value="F:hydrolase activity"/>
    <property type="evidence" value="ECO:0007669"/>
    <property type="project" value="UniProtKB-KW"/>
</dbReference>
<feature type="domain" description="Thioesterase" evidence="2">
    <location>
        <begin position="49"/>
        <end position="121"/>
    </location>
</feature>
<comment type="caution">
    <text evidence="3">The sequence shown here is derived from an EMBL/GenBank/DDBJ whole genome shotgun (WGS) entry which is preliminary data.</text>
</comment>
<gene>
    <name evidence="3" type="ORF">LCGC14_0255050</name>
</gene>
<name>A0A0F9X8C0_9ZZZZ</name>
<dbReference type="AlphaFoldDB" id="A0A0F9X8C0"/>
<dbReference type="Pfam" id="PF03061">
    <property type="entry name" value="4HBT"/>
    <property type="match status" value="1"/>
</dbReference>
<dbReference type="NCBIfam" id="TIGR00369">
    <property type="entry name" value="unchar_dom_1"/>
    <property type="match status" value="1"/>
</dbReference>
<dbReference type="InterPro" id="IPR006683">
    <property type="entry name" value="Thioestr_dom"/>
</dbReference>
<dbReference type="SUPFAM" id="SSF54637">
    <property type="entry name" value="Thioesterase/thiol ester dehydrase-isomerase"/>
    <property type="match status" value="1"/>
</dbReference>
<proteinExistence type="predicted"/>
<evidence type="ECO:0000256" key="1">
    <source>
        <dbReference type="ARBA" id="ARBA00022801"/>
    </source>
</evidence>
<organism evidence="3">
    <name type="scientific">marine sediment metagenome</name>
    <dbReference type="NCBI Taxonomy" id="412755"/>
    <lineage>
        <taxon>unclassified sequences</taxon>
        <taxon>metagenomes</taxon>
        <taxon>ecological metagenomes</taxon>
    </lineage>
</organism>
<reference evidence="3" key="1">
    <citation type="journal article" date="2015" name="Nature">
        <title>Complex archaea that bridge the gap between prokaryotes and eukaryotes.</title>
        <authorList>
            <person name="Spang A."/>
            <person name="Saw J.H."/>
            <person name="Jorgensen S.L."/>
            <person name="Zaremba-Niedzwiedzka K."/>
            <person name="Martijn J."/>
            <person name="Lind A.E."/>
            <person name="van Eijk R."/>
            <person name="Schleper C."/>
            <person name="Guy L."/>
            <person name="Ettema T.J."/>
        </authorList>
    </citation>
    <scope>NUCLEOTIDE SEQUENCE</scope>
</reference>
<accession>A0A0F9X8C0</accession>
<protein>
    <recommendedName>
        <fullName evidence="2">Thioesterase domain-containing protein</fullName>
    </recommendedName>
</protein>